<name>A0A1E3RCM5_MYCFV</name>
<sequence length="127" mass="12865">MRRKQFLIGTGLAAATLTACSAYGRKPDTPAPGAPANVLTKTSEVPVGAGVIVDDLVLTQPSAGQFLAFSTTCTHAGCAVNRVADGAIVCPCHGSRFNLDGSVAQGPASRPLQTEAVTVQGDSIIRG</sequence>
<dbReference type="GO" id="GO:0016020">
    <property type="term" value="C:membrane"/>
    <property type="evidence" value="ECO:0007669"/>
    <property type="project" value="InterPro"/>
</dbReference>
<dbReference type="Pfam" id="PF00355">
    <property type="entry name" value="Rieske"/>
    <property type="match status" value="1"/>
</dbReference>
<comment type="caution">
    <text evidence="11">The sequence shown here is derived from an EMBL/GenBank/DDBJ whole genome shotgun (WGS) entry which is preliminary data.</text>
</comment>
<keyword evidence="5" id="KW-0408">Iron</keyword>
<protein>
    <recommendedName>
        <fullName evidence="2">Cytochrome bc1 complex Rieske iron-sulfur subunit</fullName>
    </recommendedName>
    <alternativeName>
        <fullName evidence="8">Cytochrome bc1 reductase complex subunit QcrA</fullName>
    </alternativeName>
</protein>
<evidence type="ECO:0000256" key="9">
    <source>
        <dbReference type="ARBA" id="ARBA00034078"/>
    </source>
</evidence>
<dbReference type="Proteomes" id="UP000094053">
    <property type="component" value="Unassembled WGS sequence"/>
</dbReference>
<dbReference type="InterPro" id="IPR014349">
    <property type="entry name" value="Rieske_Fe-S_prot"/>
</dbReference>
<dbReference type="OrthoDB" id="25106at2"/>
<dbReference type="PANTHER" id="PTHR10134">
    <property type="entry name" value="CYTOCHROME B-C1 COMPLEX SUBUNIT RIESKE, MITOCHONDRIAL"/>
    <property type="match status" value="1"/>
</dbReference>
<dbReference type="STRING" id="1776.BHQ18_22795"/>
<accession>A0A1E3RCM5</accession>
<keyword evidence="12" id="KW-1185">Reference proteome</keyword>
<dbReference type="Gene3D" id="2.102.10.10">
    <property type="entry name" value="Rieske [2Fe-2S] iron-sulphur domain"/>
    <property type="match status" value="1"/>
</dbReference>
<dbReference type="GO" id="GO:0004497">
    <property type="term" value="F:monooxygenase activity"/>
    <property type="evidence" value="ECO:0007669"/>
    <property type="project" value="UniProtKB-ARBA"/>
</dbReference>
<evidence type="ECO:0000313" key="11">
    <source>
        <dbReference type="EMBL" id="ODQ87640.1"/>
    </source>
</evidence>
<evidence type="ECO:0000256" key="4">
    <source>
        <dbReference type="ARBA" id="ARBA00022723"/>
    </source>
</evidence>
<dbReference type="PROSITE" id="PS51257">
    <property type="entry name" value="PROKAR_LIPOPROTEIN"/>
    <property type="match status" value="1"/>
</dbReference>
<dbReference type="PROSITE" id="PS51296">
    <property type="entry name" value="RIESKE"/>
    <property type="match status" value="1"/>
</dbReference>
<comment type="cofactor">
    <cofactor evidence="9">
        <name>[2Fe-2S] cluster</name>
        <dbReference type="ChEBI" id="CHEBI:190135"/>
    </cofactor>
</comment>
<reference evidence="12" key="1">
    <citation type="submission" date="2016-09" db="EMBL/GenBank/DDBJ databases">
        <authorList>
            <person name="Greninger A.L."/>
            <person name="Jerome K.R."/>
            <person name="Mcnair B."/>
            <person name="Wallis C."/>
            <person name="Fang F."/>
        </authorList>
    </citation>
    <scope>NUCLEOTIDE SEQUENCE [LARGE SCALE GENOMIC DNA]</scope>
    <source>
        <strain evidence="12">M6</strain>
    </source>
</reference>
<feature type="domain" description="Rieske" evidence="10">
    <location>
        <begin position="30"/>
        <end position="126"/>
    </location>
</feature>
<dbReference type="SUPFAM" id="SSF50022">
    <property type="entry name" value="ISP domain"/>
    <property type="match status" value="1"/>
</dbReference>
<evidence type="ECO:0000256" key="1">
    <source>
        <dbReference type="ARBA" id="ARBA00002494"/>
    </source>
</evidence>
<evidence type="ECO:0000259" key="10">
    <source>
        <dbReference type="PROSITE" id="PS51296"/>
    </source>
</evidence>
<dbReference type="GO" id="GO:0051537">
    <property type="term" value="F:2 iron, 2 sulfur cluster binding"/>
    <property type="evidence" value="ECO:0007669"/>
    <property type="project" value="UniProtKB-KW"/>
</dbReference>
<dbReference type="CDD" id="cd03467">
    <property type="entry name" value="Rieske"/>
    <property type="match status" value="1"/>
</dbReference>
<keyword evidence="6" id="KW-0411">Iron-sulfur</keyword>
<dbReference type="GO" id="GO:0016705">
    <property type="term" value="F:oxidoreductase activity, acting on paired donors, with incorporation or reduction of molecular oxygen"/>
    <property type="evidence" value="ECO:0007669"/>
    <property type="project" value="UniProtKB-ARBA"/>
</dbReference>
<evidence type="ECO:0000256" key="8">
    <source>
        <dbReference type="ARBA" id="ARBA00029586"/>
    </source>
</evidence>
<evidence type="ECO:0000256" key="6">
    <source>
        <dbReference type="ARBA" id="ARBA00023014"/>
    </source>
</evidence>
<dbReference type="EMBL" id="MIHA01000020">
    <property type="protein sequence ID" value="ODQ87640.1"/>
    <property type="molecule type" value="Genomic_DNA"/>
</dbReference>
<dbReference type="RefSeq" id="WP_069415922.1">
    <property type="nucleotide sequence ID" value="NZ_JACKUL010000020.1"/>
</dbReference>
<keyword evidence="4" id="KW-0479">Metal-binding</keyword>
<evidence type="ECO:0000256" key="7">
    <source>
        <dbReference type="ARBA" id="ARBA00023157"/>
    </source>
</evidence>
<dbReference type="InterPro" id="IPR005805">
    <property type="entry name" value="Rieske_Fe-S_prot_C"/>
</dbReference>
<evidence type="ECO:0000256" key="5">
    <source>
        <dbReference type="ARBA" id="ARBA00023004"/>
    </source>
</evidence>
<dbReference type="InterPro" id="IPR017941">
    <property type="entry name" value="Rieske_2Fe-2S"/>
</dbReference>
<dbReference type="PRINTS" id="PR00162">
    <property type="entry name" value="RIESKE"/>
</dbReference>
<organism evidence="11 12">
    <name type="scientific">Mycolicibacterium flavescens</name>
    <name type="common">Mycobacterium flavescens</name>
    <dbReference type="NCBI Taxonomy" id="1776"/>
    <lineage>
        <taxon>Bacteria</taxon>
        <taxon>Bacillati</taxon>
        <taxon>Actinomycetota</taxon>
        <taxon>Actinomycetes</taxon>
        <taxon>Mycobacteriales</taxon>
        <taxon>Mycobacteriaceae</taxon>
        <taxon>Mycolicibacterium</taxon>
    </lineage>
</organism>
<evidence type="ECO:0000313" key="12">
    <source>
        <dbReference type="Proteomes" id="UP000094053"/>
    </source>
</evidence>
<gene>
    <name evidence="11" type="ORF">BHQ18_22795</name>
</gene>
<dbReference type="AlphaFoldDB" id="A0A1E3RCM5"/>
<comment type="function">
    <text evidence="1">Iron-sulfur subunit of the cytochrome bc1 complex, an essential component of the respiratory electron transport chain required for ATP synthesis. The bc1 complex catalyzes the oxidation of menaquinol and the reduction of cytochrome c in the respiratory chain. The bc1 complex operates through a Q-cycle mechanism that couples electron transfer to generation of the proton gradient that drives ATP synthesis.</text>
</comment>
<dbReference type="GO" id="GO:0046872">
    <property type="term" value="F:metal ion binding"/>
    <property type="evidence" value="ECO:0007669"/>
    <property type="project" value="UniProtKB-KW"/>
</dbReference>
<keyword evidence="7" id="KW-1015">Disulfide bond</keyword>
<evidence type="ECO:0000256" key="2">
    <source>
        <dbReference type="ARBA" id="ARBA00015816"/>
    </source>
</evidence>
<proteinExistence type="predicted"/>
<keyword evidence="3" id="KW-0001">2Fe-2S</keyword>
<evidence type="ECO:0000256" key="3">
    <source>
        <dbReference type="ARBA" id="ARBA00022714"/>
    </source>
</evidence>
<dbReference type="InterPro" id="IPR036922">
    <property type="entry name" value="Rieske_2Fe-2S_sf"/>
</dbReference>